<sequence>MKYLSKNWNFDTNQQAPSSLGMYSVLATRGVQYLMNDLLTNFRNRGLVDRLMKLPETGRENVLVRFITLYLKAAYTGIITQSSRENDVQPATADAQQRIQEVTAQPIVTEQSQVAQRSQRKRSVETQTTGGAITGSLSKRGRRSDDIQLFANSAIAGQFITTLNLGCKLISAAGWQVSLAYDPTIPPLFRLVCKLCNVFLKTSPMSTSHFRLCPDCFKTLNREKRKYELLNLAEFVLQCDIGERNYT</sequence>
<keyword evidence="3" id="KW-1185">Reference proteome</keyword>
<dbReference type="AlphaFoldDB" id="A0A183EQ23"/>
<reference evidence="2 3" key="2">
    <citation type="submission" date="2018-11" db="EMBL/GenBank/DDBJ databases">
        <authorList>
            <consortium name="Pathogen Informatics"/>
        </authorList>
    </citation>
    <scope>NUCLEOTIDE SEQUENCE [LARGE SCALE GENOMIC DNA]</scope>
</reference>
<name>A0A183EQ23_9BILA</name>
<dbReference type="Proteomes" id="UP000271098">
    <property type="component" value="Unassembled WGS sequence"/>
</dbReference>
<accession>A0A183EQ23</accession>
<feature type="region of interest" description="Disordered" evidence="1">
    <location>
        <begin position="110"/>
        <end position="139"/>
    </location>
</feature>
<proteinExistence type="predicted"/>
<evidence type="ECO:0000313" key="4">
    <source>
        <dbReference type="WBParaSite" id="GPUH_0002309201-mRNA-1"/>
    </source>
</evidence>
<reference evidence="4" key="1">
    <citation type="submission" date="2016-06" db="UniProtKB">
        <authorList>
            <consortium name="WormBaseParasite"/>
        </authorList>
    </citation>
    <scope>IDENTIFICATION</scope>
</reference>
<evidence type="ECO:0000313" key="2">
    <source>
        <dbReference type="EMBL" id="VDN40927.1"/>
    </source>
</evidence>
<feature type="compositionally biased region" description="Polar residues" evidence="1">
    <location>
        <begin position="125"/>
        <end position="137"/>
    </location>
</feature>
<protein>
    <submittedName>
        <fullName evidence="4">DNA-directed RNA polymerase</fullName>
    </submittedName>
</protein>
<gene>
    <name evidence="2" type="ORF">GPUH_LOCUS23064</name>
</gene>
<dbReference type="EMBL" id="UYRT01096711">
    <property type="protein sequence ID" value="VDN40927.1"/>
    <property type="molecule type" value="Genomic_DNA"/>
</dbReference>
<organism evidence="4">
    <name type="scientific">Gongylonema pulchrum</name>
    <dbReference type="NCBI Taxonomy" id="637853"/>
    <lineage>
        <taxon>Eukaryota</taxon>
        <taxon>Metazoa</taxon>
        <taxon>Ecdysozoa</taxon>
        <taxon>Nematoda</taxon>
        <taxon>Chromadorea</taxon>
        <taxon>Rhabditida</taxon>
        <taxon>Spirurina</taxon>
        <taxon>Spiruromorpha</taxon>
        <taxon>Spiruroidea</taxon>
        <taxon>Gongylonematidae</taxon>
        <taxon>Gongylonema</taxon>
    </lineage>
</organism>
<evidence type="ECO:0000313" key="3">
    <source>
        <dbReference type="Proteomes" id="UP000271098"/>
    </source>
</evidence>
<evidence type="ECO:0000256" key="1">
    <source>
        <dbReference type="SAM" id="MobiDB-lite"/>
    </source>
</evidence>
<dbReference type="WBParaSite" id="GPUH_0002309201-mRNA-1">
    <property type="protein sequence ID" value="GPUH_0002309201-mRNA-1"/>
    <property type="gene ID" value="GPUH_0002309201"/>
</dbReference>